<proteinExistence type="predicted"/>
<sequence length="212" mass="23168">MREPLHRLPVLARRHASAECGYKAFQVICDSQGNVPPANSFWRNQILDIFYPSNSFRAINIDLMFNDTCDLDTFFNASSDLGLSPFSISSKNQELFFLYSCDLGRRRVPPSWTRVVCSTPVFALLGKEYAPGGTGMPPPMNCSVSMIPVLGYEGATGADYQRLLKGGSLLEYTDAGACKACTDTGGQCRTSVADDVFECHCYDGVHSATCDA</sequence>
<keyword evidence="4" id="KW-1185">Reference proteome</keyword>
<dbReference type="InterPro" id="IPR032872">
    <property type="entry name" value="WAK_assoc_C"/>
</dbReference>
<organism evidence="3 4">
    <name type="scientific">Panicum miliaceum</name>
    <name type="common">Proso millet</name>
    <name type="synonym">Broomcorn millet</name>
    <dbReference type="NCBI Taxonomy" id="4540"/>
    <lineage>
        <taxon>Eukaryota</taxon>
        <taxon>Viridiplantae</taxon>
        <taxon>Streptophyta</taxon>
        <taxon>Embryophyta</taxon>
        <taxon>Tracheophyta</taxon>
        <taxon>Spermatophyta</taxon>
        <taxon>Magnoliopsida</taxon>
        <taxon>Liliopsida</taxon>
        <taxon>Poales</taxon>
        <taxon>Poaceae</taxon>
        <taxon>PACMAD clade</taxon>
        <taxon>Panicoideae</taxon>
        <taxon>Panicodae</taxon>
        <taxon>Paniceae</taxon>
        <taxon>Panicinae</taxon>
        <taxon>Panicum</taxon>
        <taxon>Panicum sect. Panicum</taxon>
    </lineage>
</organism>
<evidence type="ECO:0000256" key="1">
    <source>
        <dbReference type="ARBA" id="ARBA00023180"/>
    </source>
</evidence>
<reference evidence="4" key="1">
    <citation type="journal article" date="2019" name="Nat. Commun.">
        <title>The genome of broomcorn millet.</title>
        <authorList>
            <person name="Zou C."/>
            <person name="Miki D."/>
            <person name="Li D."/>
            <person name="Tang Q."/>
            <person name="Xiao L."/>
            <person name="Rajput S."/>
            <person name="Deng P."/>
            <person name="Jia W."/>
            <person name="Huang R."/>
            <person name="Zhang M."/>
            <person name="Sun Y."/>
            <person name="Hu J."/>
            <person name="Fu X."/>
            <person name="Schnable P.S."/>
            <person name="Li F."/>
            <person name="Zhang H."/>
            <person name="Feng B."/>
            <person name="Zhu X."/>
            <person name="Liu R."/>
            <person name="Schnable J.C."/>
            <person name="Zhu J.-K."/>
            <person name="Zhang H."/>
        </authorList>
    </citation>
    <scope>NUCLEOTIDE SEQUENCE [LARGE SCALE GENOMIC DNA]</scope>
</reference>
<dbReference type="Pfam" id="PF14380">
    <property type="entry name" value="WAK_assoc"/>
    <property type="match status" value="1"/>
</dbReference>
<dbReference type="Proteomes" id="UP000275267">
    <property type="component" value="Unassembled WGS sequence"/>
</dbReference>
<dbReference type="PANTHER" id="PTHR33138">
    <property type="entry name" value="OS01G0690200 PROTEIN"/>
    <property type="match status" value="1"/>
</dbReference>
<name>A0A3L6R2E0_PANMI</name>
<dbReference type="EMBL" id="PQIB02000010">
    <property type="protein sequence ID" value="RLM93652.1"/>
    <property type="molecule type" value="Genomic_DNA"/>
</dbReference>
<dbReference type="PANTHER" id="PTHR33138:SF83">
    <property type="entry name" value="OS01G0136700 PROTEIN"/>
    <property type="match status" value="1"/>
</dbReference>
<dbReference type="OrthoDB" id="657943at2759"/>
<dbReference type="GO" id="GO:0016301">
    <property type="term" value="F:kinase activity"/>
    <property type="evidence" value="ECO:0007669"/>
    <property type="project" value="UniProtKB-KW"/>
</dbReference>
<comment type="caution">
    <text evidence="3">The sequence shown here is derived from an EMBL/GenBank/DDBJ whole genome shotgun (WGS) entry which is preliminary data.</text>
</comment>
<gene>
    <name evidence="3" type="ORF">C2845_PM08G05850</name>
</gene>
<dbReference type="AlphaFoldDB" id="A0A3L6R2E0"/>
<feature type="domain" description="Wall-associated receptor kinase C-terminal" evidence="2">
    <location>
        <begin position="142"/>
        <end position="204"/>
    </location>
</feature>
<dbReference type="STRING" id="4540.A0A3L6R2E0"/>
<accession>A0A3L6R2E0</accession>
<evidence type="ECO:0000259" key="2">
    <source>
        <dbReference type="Pfam" id="PF14380"/>
    </source>
</evidence>
<protein>
    <submittedName>
        <fullName evidence="3">Receptor-like protein kinase</fullName>
    </submittedName>
</protein>
<keyword evidence="1" id="KW-0325">Glycoprotein</keyword>
<evidence type="ECO:0000313" key="4">
    <source>
        <dbReference type="Proteomes" id="UP000275267"/>
    </source>
</evidence>
<evidence type="ECO:0000313" key="3">
    <source>
        <dbReference type="EMBL" id="RLM93652.1"/>
    </source>
</evidence>